<sequence>MVRARTVDERAQAAALARYHLFDGPPEPNLQTVVELAAQLCQVPISVLFVLDAERQYQVAAVGIDTAECRREDSMCSVALVAPHPMFVEDASADPRFVNNPFVTGELQRFRFYGSSQLRAPDGFVLGTLCVFDEAPRVLDEAQRQGLDRLARIAIDVLELRRHGFMVADLLREQQRTAAALEGANQTLRQFAAELAHDLRSPLTGVLSYAAELQLLPAVNADPDASWCTDRISAAAQRMGTLIDDVLRQATTAETGQAVHLDLADVVRQVLDDLAVPIADAHAEITVGAMPTVIGDVTQWRILLQNLIGNAVKYRDPRRPCRIDVTARTGPDHVRVCVADNGIGVPVEERDRITAPFTRLDPGDGLGHGIGLSTCARIVHTHAGWLEMSDTPGGGLTVCVVLPRR</sequence>
<dbReference type="SUPFAM" id="SSF47384">
    <property type="entry name" value="Homodimeric domain of signal transducing histidine kinase"/>
    <property type="match status" value="1"/>
</dbReference>
<evidence type="ECO:0000256" key="8">
    <source>
        <dbReference type="ARBA" id="ARBA00039401"/>
    </source>
</evidence>
<keyword evidence="11" id="KW-1185">Reference proteome</keyword>
<dbReference type="Gene3D" id="1.10.287.130">
    <property type="match status" value="1"/>
</dbReference>
<evidence type="ECO:0000259" key="9">
    <source>
        <dbReference type="PROSITE" id="PS50109"/>
    </source>
</evidence>
<dbReference type="InterPro" id="IPR003594">
    <property type="entry name" value="HATPase_dom"/>
</dbReference>
<accession>A0A919KDM2</accession>
<evidence type="ECO:0000256" key="1">
    <source>
        <dbReference type="ARBA" id="ARBA00000085"/>
    </source>
</evidence>
<dbReference type="PANTHER" id="PTHR42878">
    <property type="entry name" value="TWO-COMPONENT HISTIDINE KINASE"/>
    <property type="match status" value="1"/>
</dbReference>
<evidence type="ECO:0000256" key="4">
    <source>
        <dbReference type="ARBA" id="ARBA00022553"/>
    </source>
</evidence>
<dbReference type="SUPFAM" id="SSF55781">
    <property type="entry name" value="GAF domain-like"/>
    <property type="match status" value="1"/>
</dbReference>
<name>A0A919KDM2_9ACTN</name>
<comment type="caution">
    <text evidence="10">The sequence shown here is derived from an EMBL/GenBank/DDBJ whole genome shotgun (WGS) entry which is preliminary data.</text>
</comment>
<dbReference type="SMART" id="SM00387">
    <property type="entry name" value="HATPase_c"/>
    <property type="match status" value="1"/>
</dbReference>
<dbReference type="InterPro" id="IPR003661">
    <property type="entry name" value="HisK_dim/P_dom"/>
</dbReference>
<dbReference type="InterPro" id="IPR050351">
    <property type="entry name" value="BphY/WalK/GraS-like"/>
</dbReference>
<dbReference type="SUPFAM" id="SSF55874">
    <property type="entry name" value="ATPase domain of HSP90 chaperone/DNA topoisomerase II/histidine kinase"/>
    <property type="match status" value="1"/>
</dbReference>
<dbReference type="InterPro" id="IPR005467">
    <property type="entry name" value="His_kinase_dom"/>
</dbReference>
<dbReference type="Pfam" id="PF02518">
    <property type="entry name" value="HATPase_c"/>
    <property type="match status" value="1"/>
</dbReference>
<dbReference type="InterPro" id="IPR036097">
    <property type="entry name" value="HisK_dim/P_sf"/>
</dbReference>
<dbReference type="PANTHER" id="PTHR42878:SF15">
    <property type="entry name" value="BACTERIOPHYTOCHROME"/>
    <property type="match status" value="1"/>
</dbReference>
<evidence type="ECO:0000313" key="10">
    <source>
        <dbReference type="EMBL" id="GIF02777.1"/>
    </source>
</evidence>
<dbReference type="RefSeq" id="WP_203676449.1">
    <property type="nucleotide sequence ID" value="NZ_BOMW01000004.1"/>
</dbReference>
<dbReference type="InterPro" id="IPR003018">
    <property type="entry name" value="GAF"/>
</dbReference>
<evidence type="ECO:0000256" key="6">
    <source>
        <dbReference type="ARBA" id="ARBA00022777"/>
    </source>
</evidence>
<dbReference type="EC" id="2.7.13.3" evidence="3"/>
<organism evidence="10 11">
    <name type="scientific">Actinoplanes siamensis</name>
    <dbReference type="NCBI Taxonomy" id="1223317"/>
    <lineage>
        <taxon>Bacteria</taxon>
        <taxon>Bacillati</taxon>
        <taxon>Actinomycetota</taxon>
        <taxon>Actinomycetes</taxon>
        <taxon>Micromonosporales</taxon>
        <taxon>Micromonosporaceae</taxon>
        <taxon>Actinoplanes</taxon>
    </lineage>
</organism>
<dbReference type="AlphaFoldDB" id="A0A919KDM2"/>
<keyword evidence="7" id="KW-0902">Two-component regulatory system</keyword>
<dbReference type="GO" id="GO:0007234">
    <property type="term" value="P:osmosensory signaling via phosphorelay pathway"/>
    <property type="evidence" value="ECO:0007669"/>
    <property type="project" value="TreeGrafter"/>
</dbReference>
<dbReference type="InterPro" id="IPR004358">
    <property type="entry name" value="Sig_transdc_His_kin-like_C"/>
</dbReference>
<dbReference type="Pfam" id="PF01590">
    <property type="entry name" value="GAF"/>
    <property type="match status" value="1"/>
</dbReference>
<reference evidence="10" key="1">
    <citation type="submission" date="2021-01" db="EMBL/GenBank/DDBJ databases">
        <title>Whole genome shotgun sequence of Actinoplanes siamensis NBRC 109076.</title>
        <authorList>
            <person name="Komaki H."/>
            <person name="Tamura T."/>
        </authorList>
    </citation>
    <scope>NUCLEOTIDE SEQUENCE</scope>
    <source>
        <strain evidence="10">NBRC 109076</strain>
    </source>
</reference>
<dbReference type="InterPro" id="IPR036890">
    <property type="entry name" value="HATPase_C_sf"/>
</dbReference>
<dbReference type="CDD" id="cd00082">
    <property type="entry name" value="HisKA"/>
    <property type="match status" value="1"/>
</dbReference>
<feature type="domain" description="Histidine kinase" evidence="9">
    <location>
        <begin position="194"/>
        <end position="405"/>
    </location>
</feature>
<dbReference type="Gene3D" id="3.30.450.40">
    <property type="match status" value="1"/>
</dbReference>
<comment type="catalytic activity">
    <reaction evidence="1">
        <text>ATP + protein L-histidine = ADP + protein N-phospho-L-histidine.</text>
        <dbReference type="EC" id="2.7.13.3"/>
    </reaction>
</comment>
<keyword evidence="4" id="KW-0597">Phosphoprotein</keyword>
<keyword evidence="5" id="KW-0808">Transferase</keyword>
<evidence type="ECO:0000256" key="2">
    <source>
        <dbReference type="ARBA" id="ARBA00004236"/>
    </source>
</evidence>
<dbReference type="EMBL" id="BOMW01000004">
    <property type="protein sequence ID" value="GIF02777.1"/>
    <property type="molecule type" value="Genomic_DNA"/>
</dbReference>
<dbReference type="GO" id="GO:0030295">
    <property type="term" value="F:protein kinase activator activity"/>
    <property type="evidence" value="ECO:0007669"/>
    <property type="project" value="TreeGrafter"/>
</dbReference>
<evidence type="ECO:0000256" key="5">
    <source>
        <dbReference type="ARBA" id="ARBA00022679"/>
    </source>
</evidence>
<evidence type="ECO:0000256" key="7">
    <source>
        <dbReference type="ARBA" id="ARBA00023012"/>
    </source>
</evidence>
<keyword evidence="6 10" id="KW-0418">Kinase</keyword>
<dbReference type="GO" id="GO:0005886">
    <property type="term" value="C:plasma membrane"/>
    <property type="evidence" value="ECO:0007669"/>
    <property type="project" value="UniProtKB-SubCell"/>
</dbReference>
<dbReference type="Proteomes" id="UP000629619">
    <property type="component" value="Unassembled WGS sequence"/>
</dbReference>
<evidence type="ECO:0000313" key="11">
    <source>
        <dbReference type="Proteomes" id="UP000629619"/>
    </source>
</evidence>
<dbReference type="Pfam" id="PF00512">
    <property type="entry name" value="HisKA"/>
    <property type="match status" value="1"/>
</dbReference>
<dbReference type="GO" id="GO:0000156">
    <property type="term" value="F:phosphorelay response regulator activity"/>
    <property type="evidence" value="ECO:0007669"/>
    <property type="project" value="TreeGrafter"/>
</dbReference>
<comment type="subcellular location">
    <subcellularLocation>
        <location evidence="2">Cell membrane</location>
    </subcellularLocation>
</comment>
<dbReference type="InterPro" id="IPR029016">
    <property type="entry name" value="GAF-like_dom_sf"/>
</dbReference>
<proteinExistence type="predicted"/>
<dbReference type="Gene3D" id="3.30.565.10">
    <property type="entry name" value="Histidine kinase-like ATPase, C-terminal domain"/>
    <property type="match status" value="1"/>
</dbReference>
<dbReference type="SMART" id="SM00388">
    <property type="entry name" value="HisKA"/>
    <property type="match status" value="1"/>
</dbReference>
<gene>
    <name evidence="10" type="ORF">Asi03nite_03150</name>
</gene>
<dbReference type="GO" id="GO:0000155">
    <property type="term" value="F:phosphorelay sensor kinase activity"/>
    <property type="evidence" value="ECO:0007669"/>
    <property type="project" value="InterPro"/>
</dbReference>
<dbReference type="PROSITE" id="PS50109">
    <property type="entry name" value="HIS_KIN"/>
    <property type="match status" value="1"/>
</dbReference>
<evidence type="ECO:0000256" key="3">
    <source>
        <dbReference type="ARBA" id="ARBA00012438"/>
    </source>
</evidence>
<protein>
    <recommendedName>
        <fullName evidence="8">Sensor-like histidine kinase SenX3</fullName>
        <ecNumber evidence="3">2.7.13.3</ecNumber>
    </recommendedName>
</protein>
<dbReference type="PRINTS" id="PR00344">
    <property type="entry name" value="BCTRLSENSOR"/>
</dbReference>